<name>A0A9Q3DVR4_9BASI</name>
<reference evidence="1" key="1">
    <citation type="submission" date="2021-03" db="EMBL/GenBank/DDBJ databases">
        <title>Draft genome sequence of rust myrtle Austropuccinia psidii MF-1, a brazilian biotype.</title>
        <authorList>
            <person name="Quecine M.C."/>
            <person name="Pachon D.M.R."/>
            <person name="Bonatelli M.L."/>
            <person name="Correr F.H."/>
            <person name="Franceschini L.M."/>
            <person name="Leite T.F."/>
            <person name="Margarido G.R.A."/>
            <person name="Almeida C.A."/>
            <person name="Ferrarezi J.A."/>
            <person name="Labate C.A."/>
        </authorList>
    </citation>
    <scope>NUCLEOTIDE SEQUENCE</scope>
    <source>
        <strain evidence="1">MF-1</strain>
    </source>
</reference>
<evidence type="ECO:0000313" key="2">
    <source>
        <dbReference type="Proteomes" id="UP000765509"/>
    </source>
</evidence>
<organism evidence="1 2">
    <name type="scientific">Austropuccinia psidii MF-1</name>
    <dbReference type="NCBI Taxonomy" id="1389203"/>
    <lineage>
        <taxon>Eukaryota</taxon>
        <taxon>Fungi</taxon>
        <taxon>Dikarya</taxon>
        <taxon>Basidiomycota</taxon>
        <taxon>Pucciniomycotina</taxon>
        <taxon>Pucciniomycetes</taxon>
        <taxon>Pucciniales</taxon>
        <taxon>Sphaerophragmiaceae</taxon>
        <taxon>Austropuccinia</taxon>
    </lineage>
</organism>
<dbReference type="PANTHER" id="PTHR24559:SF444">
    <property type="entry name" value="REVERSE TRANSCRIPTASE DOMAIN-CONTAINING PROTEIN"/>
    <property type="match status" value="1"/>
</dbReference>
<evidence type="ECO:0008006" key="3">
    <source>
        <dbReference type="Google" id="ProtNLM"/>
    </source>
</evidence>
<accession>A0A9Q3DVR4</accession>
<sequence>MKLSQVTSDNTRQTELWQELTHKEDMYKIEVINLIQSFKHEPRNSQRCSNSKMNDIEQLLHTLAKVSTLLNQNEGAGTPNFLKEVPKLKEWPHFSGEGEYDHMEFIRGIEMIKEDFELPEKLVTARFDTLCTRSAHRWYTKLRQAHGHQSWTWRKTQIIKKWANDAWRFKVEAAFESAQFNANKGKALPWFCQQKYRLTALYTDMSEFIIHRKVLRQCRGDLEHSVKSITTEQSSAEDIINLLEEVTTRTRICSSRVNLKIRFNTPWKDSVDKNPKENAHNIKYKSAYVMRKCHICQSTTHLANTCPKNGEINEIDIEKEPNVEKDVVDIIPNIERPSPPLLRRPAYPASSKLREALEIHTKELLDLWVIREVGHNEEVEITTPVIAAWNNGKSIMMWEFRALNNYTVPDRYPIPKIQIFLTQISEAMYIGTMDALKGFHQNVVTPRERK</sequence>
<dbReference type="InterPro" id="IPR043502">
    <property type="entry name" value="DNA/RNA_pol_sf"/>
</dbReference>
<evidence type="ECO:0000313" key="1">
    <source>
        <dbReference type="EMBL" id="MBW0507546.1"/>
    </source>
</evidence>
<dbReference type="Proteomes" id="UP000765509">
    <property type="component" value="Unassembled WGS sequence"/>
</dbReference>
<dbReference type="InterPro" id="IPR053134">
    <property type="entry name" value="RNA-dir_DNA_polymerase"/>
</dbReference>
<dbReference type="SUPFAM" id="SSF56672">
    <property type="entry name" value="DNA/RNA polymerases"/>
    <property type="match status" value="1"/>
</dbReference>
<dbReference type="AlphaFoldDB" id="A0A9Q3DVR4"/>
<keyword evidence="2" id="KW-1185">Reference proteome</keyword>
<dbReference type="PANTHER" id="PTHR24559">
    <property type="entry name" value="TRANSPOSON TY3-I GAG-POL POLYPROTEIN"/>
    <property type="match status" value="1"/>
</dbReference>
<protein>
    <recommendedName>
        <fullName evidence="3">Reverse transcriptase domain-containing protein</fullName>
    </recommendedName>
</protein>
<proteinExistence type="predicted"/>
<comment type="caution">
    <text evidence="1">The sequence shown here is derived from an EMBL/GenBank/DDBJ whole genome shotgun (WGS) entry which is preliminary data.</text>
</comment>
<gene>
    <name evidence="1" type="ORF">O181_047261</name>
</gene>
<dbReference type="Gene3D" id="3.10.10.10">
    <property type="entry name" value="HIV Type 1 Reverse Transcriptase, subunit A, domain 1"/>
    <property type="match status" value="1"/>
</dbReference>
<dbReference type="EMBL" id="AVOT02019778">
    <property type="protein sequence ID" value="MBW0507546.1"/>
    <property type="molecule type" value="Genomic_DNA"/>
</dbReference>